<dbReference type="GO" id="GO:0006313">
    <property type="term" value="P:DNA transposition"/>
    <property type="evidence" value="ECO:0007669"/>
    <property type="project" value="InterPro"/>
</dbReference>
<evidence type="ECO:0000313" key="2">
    <source>
        <dbReference type="EMBL" id="KKK72760.1"/>
    </source>
</evidence>
<evidence type="ECO:0000259" key="1">
    <source>
        <dbReference type="Pfam" id="PF01609"/>
    </source>
</evidence>
<gene>
    <name evidence="2" type="ORF">LCGC14_2900650</name>
</gene>
<dbReference type="InterPro" id="IPR002559">
    <property type="entry name" value="Transposase_11"/>
</dbReference>
<dbReference type="AlphaFoldDB" id="A0A0F8YGD7"/>
<protein>
    <recommendedName>
        <fullName evidence="1">Transposase IS4-like domain-containing protein</fullName>
    </recommendedName>
</protein>
<dbReference type="SUPFAM" id="SSF53098">
    <property type="entry name" value="Ribonuclease H-like"/>
    <property type="match status" value="1"/>
</dbReference>
<organism evidence="2">
    <name type="scientific">marine sediment metagenome</name>
    <dbReference type="NCBI Taxonomy" id="412755"/>
    <lineage>
        <taxon>unclassified sequences</taxon>
        <taxon>metagenomes</taxon>
        <taxon>ecological metagenomes</taxon>
    </lineage>
</organism>
<dbReference type="GO" id="GO:0004803">
    <property type="term" value="F:transposase activity"/>
    <property type="evidence" value="ECO:0007669"/>
    <property type="project" value="InterPro"/>
</dbReference>
<feature type="non-terminal residue" evidence="2">
    <location>
        <position position="1"/>
    </location>
</feature>
<dbReference type="InterPro" id="IPR012337">
    <property type="entry name" value="RNaseH-like_sf"/>
</dbReference>
<dbReference type="Pfam" id="PF01609">
    <property type="entry name" value="DDE_Tnp_1"/>
    <property type="match status" value="1"/>
</dbReference>
<comment type="caution">
    <text evidence="2">The sequence shown here is derived from an EMBL/GenBank/DDBJ whole genome shotgun (WGS) entry which is preliminary data.</text>
</comment>
<name>A0A0F8YGD7_9ZZZZ</name>
<accession>A0A0F8YGD7</accession>
<dbReference type="GO" id="GO:0003677">
    <property type="term" value="F:DNA binding"/>
    <property type="evidence" value="ECO:0007669"/>
    <property type="project" value="InterPro"/>
</dbReference>
<feature type="domain" description="Transposase IS4-like" evidence="1">
    <location>
        <begin position="2"/>
        <end position="139"/>
    </location>
</feature>
<proteinExistence type="predicted"/>
<reference evidence="2" key="1">
    <citation type="journal article" date="2015" name="Nature">
        <title>Complex archaea that bridge the gap between prokaryotes and eukaryotes.</title>
        <authorList>
            <person name="Spang A."/>
            <person name="Saw J.H."/>
            <person name="Jorgensen S.L."/>
            <person name="Zaremba-Niedzwiedzka K."/>
            <person name="Martijn J."/>
            <person name="Lind A.E."/>
            <person name="van Eijk R."/>
            <person name="Schleper C."/>
            <person name="Guy L."/>
            <person name="Ettema T.J."/>
        </authorList>
    </citation>
    <scope>NUCLEOTIDE SEQUENCE</scope>
</reference>
<dbReference type="EMBL" id="LAZR01057097">
    <property type="protein sequence ID" value="KKK72760.1"/>
    <property type="molecule type" value="Genomic_DNA"/>
</dbReference>
<sequence length="143" mass="16636">NDHFRAMLQHAFQRGFEPTYVLFDSWYSSLENLKLIRSLGWRWFTQLKGNRIVNLDRQGQRPLTEVEICSTGTVVYLKGYGLIKVFKIVAPDGDVEFWATNHLEMDELTRLRLTENAAMIETCHRGSKQFCGIERAQVRIARA</sequence>